<organism evidence="5 6">
    <name type="scientific">Streptomonospora litoralis</name>
    <dbReference type="NCBI Taxonomy" id="2498135"/>
    <lineage>
        <taxon>Bacteria</taxon>
        <taxon>Bacillati</taxon>
        <taxon>Actinomycetota</taxon>
        <taxon>Actinomycetes</taxon>
        <taxon>Streptosporangiales</taxon>
        <taxon>Nocardiopsidaceae</taxon>
        <taxon>Streptomonospora</taxon>
    </lineage>
</organism>
<dbReference type="Pfam" id="PF11611">
    <property type="entry name" value="DUF4352"/>
    <property type="match status" value="1"/>
</dbReference>
<dbReference type="Gene3D" id="2.60.40.1240">
    <property type="match status" value="1"/>
</dbReference>
<dbReference type="EMBL" id="CP036455">
    <property type="protein sequence ID" value="QBI55552.1"/>
    <property type="molecule type" value="Genomic_DNA"/>
</dbReference>
<proteinExistence type="predicted"/>
<keyword evidence="3" id="KW-1133">Transmembrane helix</keyword>
<keyword evidence="3" id="KW-0472">Membrane</keyword>
<feature type="domain" description="DUF4352" evidence="4">
    <location>
        <begin position="115"/>
        <end position="185"/>
    </location>
</feature>
<evidence type="ECO:0000313" key="5">
    <source>
        <dbReference type="EMBL" id="QBI55552.1"/>
    </source>
</evidence>
<dbReference type="InterPro" id="IPR029050">
    <property type="entry name" value="Immunoprotect_excell_Ig-like"/>
</dbReference>
<dbReference type="KEGG" id="strr:EKD16_18945"/>
<protein>
    <submittedName>
        <fullName evidence="5">Telomeric repeat-binding factor 2</fullName>
    </submittedName>
</protein>
<feature type="region of interest" description="Disordered" evidence="2">
    <location>
        <begin position="53"/>
        <end position="98"/>
    </location>
</feature>
<feature type="transmembrane region" description="Helical" evidence="3">
    <location>
        <begin position="23"/>
        <end position="47"/>
    </location>
</feature>
<evidence type="ECO:0000259" key="4">
    <source>
        <dbReference type="Pfam" id="PF11611"/>
    </source>
</evidence>
<evidence type="ECO:0000256" key="2">
    <source>
        <dbReference type="SAM" id="MobiDB-lite"/>
    </source>
</evidence>
<keyword evidence="6" id="KW-1185">Reference proteome</keyword>
<gene>
    <name evidence="5" type="ORF">EKD16_18945</name>
</gene>
<reference evidence="5 6" key="1">
    <citation type="submission" date="2019-02" db="EMBL/GenBank/DDBJ databases">
        <authorList>
            <person name="Khodamoradi S."/>
            <person name="Hahnke R.L."/>
            <person name="Kaempfer P."/>
            <person name="Schumann P."/>
            <person name="Rohde M."/>
            <person name="Steinert M."/>
            <person name="Luzhetskyy A."/>
            <person name="Wink J."/>
            <person name="Ruckert C."/>
        </authorList>
    </citation>
    <scope>NUCLEOTIDE SEQUENCE [LARGE SCALE GENOMIC DNA]</scope>
    <source>
        <strain evidence="5 6">M2</strain>
    </source>
</reference>
<dbReference type="AlphaFoldDB" id="A0A4V0ZK30"/>
<keyword evidence="3" id="KW-0812">Transmembrane</keyword>
<evidence type="ECO:0000256" key="1">
    <source>
        <dbReference type="ARBA" id="ARBA00022729"/>
    </source>
</evidence>
<keyword evidence="1" id="KW-0732">Signal</keyword>
<name>A0A4V0ZK30_9ACTN</name>
<sequence length="210" mass="21252">MYSQYPQPPYPPPPQTPRKKPNYWLVGCFGCGGALALVAGIVIIIAVMASSGDDSEGGGSAAPEAAPSASAEDVGGGQSGETAEATEDPTESADAPSFSEPVEMVAESVEYVPSPLANGGDYVAVQVTVTNKGEAPTSITSGFFSIENANGETVEVDVVESAGQQDRVDAPELAPGDSETGVVVFPGTAEPQTITLSNLMGENLATAEVA</sequence>
<accession>A0A4V0ZK30</accession>
<evidence type="ECO:0000256" key="3">
    <source>
        <dbReference type="SAM" id="Phobius"/>
    </source>
</evidence>
<dbReference type="Proteomes" id="UP000292235">
    <property type="component" value="Chromosome"/>
</dbReference>
<feature type="compositionally biased region" description="Low complexity" evidence="2">
    <location>
        <begin position="61"/>
        <end position="72"/>
    </location>
</feature>
<dbReference type="InterPro" id="IPR029051">
    <property type="entry name" value="DUF4352"/>
</dbReference>
<evidence type="ECO:0000313" key="6">
    <source>
        <dbReference type="Proteomes" id="UP000292235"/>
    </source>
</evidence>